<organism evidence="1 2">
    <name type="scientific">Vigna mungo</name>
    <name type="common">Black gram</name>
    <name type="synonym">Phaseolus mungo</name>
    <dbReference type="NCBI Taxonomy" id="3915"/>
    <lineage>
        <taxon>Eukaryota</taxon>
        <taxon>Viridiplantae</taxon>
        <taxon>Streptophyta</taxon>
        <taxon>Embryophyta</taxon>
        <taxon>Tracheophyta</taxon>
        <taxon>Spermatophyta</taxon>
        <taxon>Magnoliopsida</taxon>
        <taxon>eudicotyledons</taxon>
        <taxon>Gunneridae</taxon>
        <taxon>Pentapetalae</taxon>
        <taxon>rosids</taxon>
        <taxon>fabids</taxon>
        <taxon>Fabales</taxon>
        <taxon>Fabaceae</taxon>
        <taxon>Papilionoideae</taxon>
        <taxon>50 kb inversion clade</taxon>
        <taxon>NPAAA clade</taxon>
        <taxon>indigoferoid/millettioid clade</taxon>
        <taxon>Phaseoleae</taxon>
        <taxon>Vigna</taxon>
    </lineage>
</organism>
<sequence length="111" mass="12211">MIALPPPLWSRTSSRSVRSVYVINAPAMVRYLAPRCFMAAITFAKETTSSTASSSVHQFGGDWLGKFASLQALELSTSTKRSTRLTSAAKGRICWQDLRTATALWRVETPT</sequence>
<evidence type="ECO:0000313" key="1">
    <source>
        <dbReference type="EMBL" id="WVY91185.1"/>
    </source>
</evidence>
<reference evidence="1 2" key="1">
    <citation type="journal article" date="2023" name="Life. Sci Alliance">
        <title>Evolutionary insights into 3D genome organization and epigenetic landscape of Vigna mungo.</title>
        <authorList>
            <person name="Junaid A."/>
            <person name="Singh B."/>
            <person name="Bhatia S."/>
        </authorList>
    </citation>
    <scope>NUCLEOTIDE SEQUENCE [LARGE SCALE GENOMIC DNA]</scope>
    <source>
        <strain evidence="1">Urdbean</strain>
    </source>
</reference>
<dbReference type="AlphaFoldDB" id="A0AAQ3MHU5"/>
<accession>A0AAQ3MHU5</accession>
<gene>
    <name evidence="1" type="ORF">V8G54_036699</name>
</gene>
<protein>
    <submittedName>
        <fullName evidence="1">Uncharacterized protein</fullName>
    </submittedName>
</protein>
<proteinExistence type="predicted"/>
<evidence type="ECO:0000313" key="2">
    <source>
        <dbReference type="Proteomes" id="UP001374535"/>
    </source>
</evidence>
<name>A0AAQ3MHU5_VIGMU</name>
<keyword evidence="2" id="KW-1185">Reference proteome</keyword>
<dbReference type="EMBL" id="CP144690">
    <property type="protein sequence ID" value="WVY91185.1"/>
    <property type="molecule type" value="Genomic_DNA"/>
</dbReference>
<dbReference type="Proteomes" id="UP001374535">
    <property type="component" value="Chromosome 11"/>
</dbReference>